<dbReference type="OrthoDB" id="3112901at2759"/>
<keyword evidence="1" id="KW-0812">Transmembrane</keyword>
<dbReference type="KEGG" id="lbc:LACBIDRAFT_331720"/>
<keyword evidence="1" id="KW-1133">Transmembrane helix</keyword>
<dbReference type="HOGENOM" id="CLU_1447924_0_0_1"/>
<evidence type="ECO:0000256" key="1">
    <source>
        <dbReference type="SAM" id="Phobius"/>
    </source>
</evidence>
<dbReference type="GeneID" id="6081789"/>
<dbReference type="Proteomes" id="UP000001194">
    <property type="component" value="Unassembled WGS sequence"/>
</dbReference>
<evidence type="ECO:0000313" key="3">
    <source>
        <dbReference type="Proteomes" id="UP000001194"/>
    </source>
</evidence>
<dbReference type="InParanoid" id="B0DQC5"/>
<dbReference type="EMBL" id="DS547125">
    <property type="protein sequence ID" value="EDR03271.1"/>
    <property type="molecule type" value="Genomic_DNA"/>
</dbReference>
<feature type="transmembrane region" description="Helical" evidence="1">
    <location>
        <begin position="65"/>
        <end position="88"/>
    </location>
</feature>
<sequence>MRPDFQTLAAFVVKSCTEAKGLFVHDLFMTHTSFSPVPTAWHLLRSAVPPALVTACRGQAPWTPWYTCLIPCVLVMHSCVFSVCVLGSPVLGSMFLVFLAHIFNHSTFLVHVLSSVFLVHSTHFTWPHLAQEKAHHTFPACQMKALQILCPTYVHSQFWYISSIQIIKMLQAQLAGGTPPGPPGTHV</sequence>
<feature type="transmembrane region" description="Helical" evidence="1">
    <location>
        <begin position="94"/>
        <end position="119"/>
    </location>
</feature>
<keyword evidence="3" id="KW-1185">Reference proteome</keyword>
<keyword evidence="1" id="KW-0472">Membrane</keyword>
<accession>B0DQC5</accession>
<evidence type="ECO:0000313" key="2">
    <source>
        <dbReference type="EMBL" id="EDR03271.1"/>
    </source>
</evidence>
<proteinExistence type="predicted"/>
<dbReference type="AlphaFoldDB" id="B0DQC5"/>
<protein>
    <submittedName>
        <fullName evidence="2">Predicted protein</fullName>
    </submittedName>
</protein>
<organism evidence="3">
    <name type="scientific">Laccaria bicolor (strain S238N-H82 / ATCC MYA-4686)</name>
    <name type="common">Bicoloured deceiver</name>
    <name type="synonym">Laccaria laccata var. bicolor</name>
    <dbReference type="NCBI Taxonomy" id="486041"/>
    <lineage>
        <taxon>Eukaryota</taxon>
        <taxon>Fungi</taxon>
        <taxon>Dikarya</taxon>
        <taxon>Basidiomycota</taxon>
        <taxon>Agaricomycotina</taxon>
        <taxon>Agaricomycetes</taxon>
        <taxon>Agaricomycetidae</taxon>
        <taxon>Agaricales</taxon>
        <taxon>Agaricineae</taxon>
        <taxon>Hydnangiaceae</taxon>
        <taxon>Laccaria</taxon>
    </lineage>
</organism>
<name>B0DQC5_LACBS</name>
<reference evidence="2 3" key="1">
    <citation type="journal article" date="2008" name="Nature">
        <title>The genome of Laccaria bicolor provides insights into mycorrhizal symbiosis.</title>
        <authorList>
            <person name="Martin F."/>
            <person name="Aerts A."/>
            <person name="Ahren D."/>
            <person name="Brun A."/>
            <person name="Danchin E.G.J."/>
            <person name="Duchaussoy F."/>
            <person name="Gibon J."/>
            <person name="Kohler A."/>
            <person name="Lindquist E."/>
            <person name="Pereda V."/>
            <person name="Salamov A."/>
            <person name="Shapiro H.J."/>
            <person name="Wuyts J."/>
            <person name="Blaudez D."/>
            <person name="Buee M."/>
            <person name="Brokstein P."/>
            <person name="Canbaeck B."/>
            <person name="Cohen D."/>
            <person name="Courty P.E."/>
            <person name="Coutinho P.M."/>
            <person name="Delaruelle C."/>
            <person name="Detter J.C."/>
            <person name="Deveau A."/>
            <person name="DiFazio S."/>
            <person name="Duplessis S."/>
            <person name="Fraissinet-Tachet L."/>
            <person name="Lucic E."/>
            <person name="Frey-Klett P."/>
            <person name="Fourrey C."/>
            <person name="Feussner I."/>
            <person name="Gay G."/>
            <person name="Grimwood J."/>
            <person name="Hoegger P.J."/>
            <person name="Jain P."/>
            <person name="Kilaru S."/>
            <person name="Labbe J."/>
            <person name="Lin Y.C."/>
            <person name="Legue V."/>
            <person name="Le Tacon F."/>
            <person name="Marmeisse R."/>
            <person name="Melayah D."/>
            <person name="Montanini B."/>
            <person name="Muratet M."/>
            <person name="Nehls U."/>
            <person name="Niculita-Hirzel H."/>
            <person name="Oudot-Le Secq M.P."/>
            <person name="Peter M."/>
            <person name="Quesneville H."/>
            <person name="Rajashekar B."/>
            <person name="Reich M."/>
            <person name="Rouhier N."/>
            <person name="Schmutz J."/>
            <person name="Yin T."/>
            <person name="Chalot M."/>
            <person name="Henrissat B."/>
            <person name="Kuees U."/>
            <person name="Lucas S."/>
            <person name="Van de Peer Y."/>
            <person name="Podila G.K."/>
            <person name="Polle A."/>
            <person name="Pukkila P.J."/>
            <person name="Richardson P.M."/>
            <person name="Rouze P."/>
            <person name="Sanders I.R."/>
            <person name="Stajich J.E."/>
            <person name="Tunlid A."/>
            <person name="Tuskan G."/>
            <person name="Grigoriev I.V."/>
        </authorList>
    </citation>
    <scope>NUCLEOTIDE SEQUENCE [LARGE SCALE GENOMIC DNA]</scope>
    <source>
        <strain evidence="3">S238N-H82 / ATCC MYA-4686</strain>
    </source>
</reference>
<gene>
    <name evidence="2" type="ORF">LACBIDRAFT_331720</name>
</gene>
<dbReference type="RefSeq" id="XP_001886067.1">
    <property type="nucleotide sequence ID" value="XM_001886032.1"/>
</dbReference>